<keyword evidence="2" id="KW-0689">Ribosomal protein</keyword>
<dbReference type="SUPFAM" id="SSF50447">
    <property type="entry name" value="Translation proteins"/>
    <property type="match status" value="1"/>
</dbReference>
<dbReference type="AlphaFoldDB" id="A0A0G4M014"/>
<keyword evidence="5" id="KW-0175">Coiled coil</keyword>
<dbReference type="Pfam" id="PF00297">
    <property type="entry name" value="Ribosomal_L3"/>
    <property type="match status" value="1"/>
</dbReference>
<dbReference type="FunFam" id="3.30.160.810:FF:000001">
    <property type="entry name" value="50S ribosomal protein L3"/>
    <property type="match status" value="1"/>
</dbReference>
<keyword evidence="3" id="KW-0687">Ribonucleoprotein</keyword>
<dbReference type="GO" id="GO:0005762">
    <property type="term" value="C:mitochondrial large ribosomal subunit"/>
    <property type="evidence" value="ECO:0007669"/>
    <property type="project" value="TreeGrafter"/>
</dbReference>
<keyword evidence="8" id="KW-1185">Reference proteome</keyword>
<dbReference type="GO" id="GO:0006412">
    <property type="term" value="P:translation"/>
    <property type="evidence" value="ECO:0007669"/>
    <property type="project" value="InterPro"/>
</dbReference>
<dbReference type="InterPro" id="IPR019927">
    <property type="entry name" value="Ribosomal_uL3_bac/org-type"/>
</dbReference>
<organism evidence="7 8">
    <name type="scientific">Verticillium longisporum</name>
    <name type="common">Verticillium dahliae var. longisporum</name>
    <dbReference type="NCBI Taxonomy" id="100787"/>
    <lineage>
        <taxon>Eukaryota</taxon>
        <taxon>Fungi</taxon>
        <taxon>Dikarya</taxon>
        <taxon>Ascomycota</taxon>
        <taxon>Pezizomycotina</taxon>
        <taxon>Sordariomycetes</taxon>
        <taxon>Hypocreomycetidae</taxon>
        <taxon>Glomerellales</taxon>
        <taxon>Plectosphaerellaceae</taxon>
        <taxon>Verticillium</taxon>
    </lineage>
</organism>
<dbReference type="InterPro" id="IPR009000">
    <property type="entry name" value="Transl_B-barrel_sf"/>
</dbReference>
<dbReference type="GO" id="GO:0003735">
    <property type="term" value="F:structural constituent of ribosome"/>
    <property type="evidence" value="ECO:0007669"/>
    <property type="project" value="InterPro"/>
</dbReference>
<dbReference type="Gene3D" id="2.40.30.10">
    <property type="entry name" value="Translation factors"/>
    <property type="match status" value="1"/>
</dbReference>
<feature type="region of interest" description="Disordered" evidence="6">
    <location>
        <begin position="199"/>
        <end position="247"/>
    </location>
</feature>
<protein>
    <recommendedName>
        <fullName evidence="4">Large ribosomal subunit protein uL3m</fullName>
    </recommendedName>
</protein>
<evidence type="ECO:0000256" key="3">
    <source>
        <dbReference type="ARBA" id="ARBA00023274"/>
    </source>
</evidence>
<evidence type="ECO:0000256" key="4">
    <source>
        <dbReference type="ARBA" id="ARBA00035209"/>
    </source>
</evidence>
<proteinExistence type="inferred from homology"/>
<dbReference type="PANTHER" id="PTHR11229:SF8">
    <property type="entry name" value="LARGE RIBOSOMAL SUBUNIT PROTEIN UL3M"/>
    <property type="match status" value="1"/>
</dbReference>
<evidence type="ECO:0000256" key="2">
    <source>
        <dbReference type="ARBA" id="ARBA00022980"/>
    </source>
</evidence>
<feature type="non-terminal residue" evidence="7">
    <location>
        <position position="337"/>
    </location>
</feature>
<evidence type="ECO:0000256" key="1">
    <source>
        <dbReference type="ARBA" id="ARBA00006540"/>
    </source>
</evidence>
<evidence type="ECO:0000313" key="7">
    <source>
        <dbReference type="EMBL" id="CRK27626.1"/>
    </source>
</evidence>
<comment type="similarity">
    <text evidence="1">Belongs to the universal ribosomal protein uL3 family.</text>
</comment>
<dbReference type="Gene3D" id="3.30.160.810">
    <property type="match status" value="1"/>
</dbReference>
<sequence>MAPRLPPSCLQALRLPARPSLSLPSRLLLPRTSQRGITAGWSTLPHRSKPARFNQPSAGLPVPTAGPAAALARKELTTPLRTGVLAIKKGMTSVFFGKKRVPATVLQLDQVQVLASRTRATHGYWAVQVGLGQKEPRNVTRPLLGYFEARGVFPKRHIAEFRVKGEDGLLPVGAQLRPDWFQKGQYVDVRSNSRGQGFAGGMKRHGFAGQPASHGNSKNHRTMGTAGPSQGSGSRVLPGKKMPGRMGNQQTTVQNLTVLSVDNELGIVVVSGPVAGPKGCVVKLQDAVKRKAPTQPHREATLSALLEENADAEVKLQEARERHLVMKEERRSRPDLL</sequence>
<dbReference type="NCBIfam" id="TIGR03625">
    <property type="entry name" value="L3_bact"/>
    <property type="match status" value="1"/>
</dbReference>
<dbReference type="InterPro" id="IPR000597">
    <property type="entry name" value="Ribosomal_uL3"/>
</dbReference>
<dbReference type="FunFam" id="2.40.30.10:FF:000004">
    <property type="entry name" value="50S ribosomal protein L3"/>
    <property type="match status" value="1"/>
</dbReference>
<dbReference type="STRING" id="100787.A0A0G4M014"/>
<name>A0A0G4M014_VERLO</name>
<reference evidence="7 8" key="1">
    <citation type="submission" date="2015-05" db="EMBL/GenBank/DDBJ databases">
        <authorList>
            <person name="Wang D.B."/>
            <person name="Wang M."/>
        </authorList>
    </citation>
    <scope>NUCLEOTIDE SEQUENCE [LARGE SCALE GENOMIC DNA]</scope>
    <source>
        <strain evidence="7">VL1</strain>
    </source>
</reference>
<evidence type="ECO:0000256" key="6">
    <source>
        <dbReference type="SAM" id="MobiDB-lite"/>
    </source>
</evidence>
<evidence type="ECO:0000256" key="5">
    <source>
        <dbReference type="SAM" id="Coils"/>
    </source>
</evidence>
<dbReference type="Proteomes" id="UP000044602">
    <property type="component" value="Unassembled WGS sequence"/>
</dbReference>
<evidence type="ECO:0000313" key="8">
    <source>
        <dbReference type="Proteomes" id="UP000044602"/>
    </source>
</evidence>
<gene>
    <name evidence="7" type="ORF">BN1708_014868</name>
</gene>
<dbReference type="EMBL" id="CVQH01020441">
    <property type="protein sequence ID" value="CRK27626.1"/>
    <property type="molecule type" value="Genomic_DNA"/>
</dbReference>
<accession>A0A0G4M014</accession>
<dbReference type="PANTHER" id="PTHR11229">
    <property type="entry name" value="50S RIBOSOMAL PROTEIN L3"/>
    <property type="match status" value="1"/>
</dbReference>
<feature type="coiled-coil region" evidence="5">
    <location>
        <begin position="302"/>
        <end position="329"/>
    </location>
</feature>